<dbReference type="InterPro" id="IPR045304">
    <property type="entry name" value="LbH_SAT"/>
</dbReference>
<evidence type="ECO:0000313" key="6">
    <source>
        <dbReference type="Proteomes" id="UP000076630"/>
    </source>
</evidence>
<dbReference type="InterPro" id="IPR011004">
    <property type="entry name" value="Trimer_LpxA-like_sf"/>
</dbReference>
<keyword evidence="2 4" id="KW-0808">Transferase</keyword>
<evidence type="ECO:0000313" key="4">
    <source>
        <dbReference type="EMBL" id="KZE81998.1"/>
    </source>
</evidence>
<dbReference type="Gene3D" id="1.10.3130.10">
    <property type="entry name" value="serine acetyltransferase, domain 1"/>
    <property type="match status" value="1"/>
</dbReference>
<dbReference type="GO" id="GO:0016746">
    <property type="term" value="F:acyltransferase activity"/>
    <property type="evidence" value="ECO:0007669"/>
    <property type="project" value="UniProtKB-KW"/>
</dbReference>
<dbReference type="PANTHER" id="PTHR42811">
    <property type="entry name" value="SERINE ACETYLTRANSFERASE"/>
    <property type="match status" value="1"/>
</dbReference>
<dbReference type="Proteomes" id="UP000183077">
    <property type="component" value="Unassembled WGS sequence"/>
</dbReference>
<evidence type="ECO:0000313" key="5">
    <source>
        <dbReference type="EMBL" id="SEJ17369.1"/>
    </source>
</evidence>
<dbReference type="AlphaFoldDB" id="A0A163ZLA0"/>
<dbReference type="GO" id="GO:0008652">
    <property type="term" value="P:amino acid biosynthetic process"/>
    <property type="evidence" value="ECO:0007669"/>
    <property type="project" value="UniProtKB-KW"/>
</dbReference>
<reference evidence="5 7" key="2">
    <citation type="submission" date="2016-10" db="EMBL/GenBank/DDBJ databases">
        <authorList>
            <person name="de Groot N.N."/>
        </authorList>
    </citation>
    <scope>NUCLEOTIDE SEQUENCE [LARGE SCALE GENOMIC DNA]</scope>
    <source>
        <strain evidence="5 7">DSM 23048</strain>
    </source>
</reference>
<organism evidence="4 6">
    <name type="scientific">Myroides marinus</name>
    <dbReference type="NCBI Taxonomy" id="703342"/>
    <lineage>
        <taxon>Bacteria</taxon>
        <taxon>Pseudomonadati</taxon>
        <taxon>Bacteroidota</taxon>
        <taxon>Flavobacteriia</taxon>
        <taxon>Flavobacteriales</taxon>
        <taxon>Flavobacteriaceae</taxon>
        <taxon>Myroides</taxon>
    </lineage>
</organism>
<keyword evidence="3" id="KW-0012">Acyltransferase</keyword>
<dbReference type="InterPro" id="IPR042122">
    <property type="entry name" value="Ser_AcTrfase_N_sf"/>
</dbReference>
<evidence type="ECO:0000256" key="2">
    <source>
        <dbReference type="ARBA" id="ARBA00022679"/>
    </source>
</evidence>
<evidence type="ECO:0000313" key="7">
    <source>
        <dbReference type="Proteomes" id="UP000183077"/>
    </source>
</evidence>
<sequence length="275" mass="30943">MQIDFVRELLTQNESSQSFLDKQRIENFTDTLFHFLFQLEDKKYLSEESINIRLATLRIELLSIVFNINNNVEKSQKIADDFFNALPEIFFTLKSDAQAILDNDPAATCLQEVYIAYPGFYAIAIYRFAHQLHTQEVILLPRIWTEHAHSKTGIDIHPAATIGSHFCIDHGTGIVVGETCVIGQNVKIYQGVTLGAISVSKDKANTRRHPYIEDNVIIYSGATILGGDTTIGHDTVIGGNVWLTKSVKPNSIIYSKSKSYSKDQEGYPEPINFII</sequence>
<protein>
    <submittedName>
        <fullName evidence="5">Serine O-acetyltransferase</fullName>
    </submittedName>
    <submittedName>
        <fullName evidence="4">Serine acetyltransferase</fullName>
    </submittedName>
</protein>
<gene>
    <name evidence="4" type="ORF">AV926_07665</name>
    <name evidence="5" type="ORF">SAMN04488018_11531</name>
</gene>
<proteinExistence type="predicted"/>
<evidence type="ECO:0000256" key="3">
    <source>
        <dbReference type="ARBA" id="ARBA00023315"/>
    </source>
</evidence>
<dbReference type="OrthoDB" id="9801456at2"/>
<keyword evidence="6" id="KW-1185">Reference proteome</keyword>
<reference evidence="4 6" key="1">
    <citation type="submission" date="2016-01" db="EMBL/GenBank/DDBJ databases">
        <title>Whole genome sequencing of Myroides marinus L41.</title>
        <authorList>
            <person name="Hong K.W."/>
        </authorList>
    </citation>
    <scope>NUCLEOTIDE SEQUENCE [LARGE SCALE GENOMIC DNA]</scope>
    <source>
        <strain evidence="4 6">L41</strain>
    </source>
</reference>
<keyword evidence="1" id="KW-0028">Amino-acid biosynthesis</keyword>
<dbReference type="EMBL" id="FNYS01000015">
    <property type="protein sequence ID" value="SEJ17369.1"/>
    <property type="molecule type" value="Genomic_DNA"/>
</dbReference>
<dbReference type="CDD" id="cd03354">
    <property type="entry name" value="LbH_SAT"/>
    <property type="match status" value="1"/>
</dbReference>
<dbReference type="Proteomes" id="UP000076630">
    <property type="component" value="Unassembled WGS sequence"/>
</dbReference>
<name>A0A163ZLA0_9FLAO</name>
<dbReference type="EMBL" id="LQNU01000049">
    <property type="protein sequence ID" value="KZE81998.1"/>
    <property type="molecule type" value="Genomic_DNA"/>
</dbReference>
<accession>A0A163ZLA0</accession>
<dbReference type="Gene3D" id="2.160.10.10">
    <property type="entry name" value="Hexapeptide repeat proteins"/>
    <property type="match status" value="1"/>
</dbReference>
<evidence type="ECO:0000256" key="1">
    <source>
        <dbReference type="ARBA" id="ARBA00022605"/>
    </source>
</evidence>
<dbReference type="GeneID" id="82257924"/>
<dbReference type="SUPFAM" id="SSF51161">
    <property type="entry name" value="Trimeric LpxA-like enzymes"/>
    <property type="match status" value="1"/>
</dbReference>
<dbReference type="RefSeq" id="WP_038984584.1">
    <property type="nucleotide sequence ID" value="NZ_FNYS01000015.1"/>
</dbReference>